<evidence type="ECO:0000313" key="5">
    <source>
        <dbReference type="Proteomes" id="UP000029736"/>
    </source>
</evidence>
<dbReference type="AlphaFoldDB" id="A0A098RYD1"/>
<dbReference type="RefSeq" id="WP_044230013.1">
    <property type="nucleotide sequence ID" value="NZ_JBKAGJ010000033.1"/>
</dbReference>
<dbReference type="NCBIfam" id="TIGR00186">
    <property type="entry name" value="rRNA_methyl_3"/>
    <property type="match status" value="1"/>
</dbReference>
<evidence type="ECO:0000256" key="1">
    <source>
        <dbReference type="ARBA" id="ARBA00022603"/>
    </source>
</evidence>
<protein>
    <submittedName>
        <fullName evidence="4">RNA methyltransferase</fullName>
    </submittedName>
</protein>
<dbReference type="CDD" id="cd18103">
    <property type="entry name" value="SpoU-like_RlmB"/>
    <property type="match status" value="1"/>
</dbReference>
<dbReference type="SUPFAM" id="SSF55315">
    <property type="entry name" value="L30e-like"/>
    <property type="match status" value="1"/>
</dbReference>
<dbReference type="Proteomes" id="UP000029736">
    <property type="component" value="Unassembled WGS sequence"/>
</dbReference>
<dbReference type="Gene3D" id="3.30.1330.30">
    <property type="match status" value="1"/>
</dbReference>
<dbReference type="InterPro" id="IPR029026">
    <property type="entry name" value="tRNA_m1G_MTases_N"/>
</dbReference>
<dbReference type="SUPFAM" id="SSF75217">
    <property type="entry name" value="alpha/beta knot"/>
    <property type="match status" value="1"/>
</dbReference>
<dbReference type="SMART" id="SM00967">
    <property type="entry name" value="SpoU_sub_bind"/>
    <property type="match status" value="1"/>
</dbReference>
<gene>
    <name evidence="4" type="ORF">IX84_30840</name>
</gene>
<reference evidence="4 5" key="1">
    <citation type="journal article" date="2014" name="Int. J. Syst. Evol. Microbiol.">
        <title>Phaeodactylibacter xiamenensis gen. nov., sp. nov., a member of the family Saprospiraceae isolated from the marine alga Phaeodactylum tricornutum.</title>
        <authorList>
            <person name="Chen Z.Jr."/>
            <person name="Lei X."/>
            <person name="Lai Q."/>
            <person name="Li Y."/>
            <person name="Zhang B."/>
            <person name="Zhang J."/>
            <person name="Zhang H."/>
            <person name="Yang L."/>
            <person name="Zheng W."/>
            <person name="Tian Y."/>
            <person name="Yu Z."/>
            <person name="Xu H.Jr."/>
            <person name="Zheng T."/>
        </authorList>
    </citation>
    <scope>NUCLEOTIDE SEQUENCE [LARGE SCALE GENOMIC DNA]</scope>
    <source>
        <strain evidence="4 5">KD52</strain>
    </source>
</reference>
<dbReference type="STRING" id="1524460.IX84_30840"/>
<dbReference type="GO" id="GO:0032259">
    <property type="term" value="P:methylation"/>
    <property type="evidence" value="ECO:0007669"/>
    <property type="project" value="UniProtKB-KW"/>
</dbReference>
<accession>A0A098RYD1</accession>
<dbReference type="PANTHER" id="PTHR46429:SF1">
    <property type="entry name" value="23S RRNA (GUANOSINE-2'-O-)-METHYLTRANSFERASE RLMB"/>
    <property type="match status" value="1"/>
</dbReference>
<keyword evidence="1 4" id="KW-0489">Methyltransferase</keyword>
<dbReference type="InterPro" id="IPR029028">
    <property type="entry name" value="Alpha/beta_knot_MTases"/>
</dbReference>
<dbReference type="EMBL" id="JPOS01000100">
    <property type="protein sequence ID" value="KGE84930.1"/>
    <property type="molecule type" value="Genomic_DNA"/>
</dbReference>
<keyword evidence="2 4" id="KW-0808">Transferase</keyword>
<feature type="domain" description="RNA 2-O ribose methyltransferase substrate binding" evidence="3">
    <location>
        <begin position="10"/>
        <end position="84"/>
    </location>
</feature>
<evidence type="ECO:0000259" key="3">
    <source>
        <dbReference type="SMART" id="SM00967"/>
    </source>
</evidence>
<sequence>MAKPQQDLNIIYGRHPVVEALENGVPIEKVMLQKGIRGDMEKELRHLCKSADVPMLVIPKERLKRYTNGNHQGVVALQALIRYQKMEDILPMVFERSQTPLFVLLDGVTDVRNFGAIARTAEVCGAHALVITQKNSAQINPEAMKTSAGALNTIPVCREKSLITVIEYLQQSGIQVLASDLQADKAIYDLDLTAPVAFVLGAEGEGISPAVARKADQTFIIPQKGQTDSLNVSVAGGMMLYEAMRQRK</sequence>
<dbReference type="GO" id="GO:0006396">
    <property type="term" value="P:RNA processing"/>
    <property type="evidence" value="ECO:0007669"/>
    <property type="project" value="InterPro"/>
</dbReference>
<dbReference type="InterPro" id="IPR029064">
    <property type="entry name" value="Ribosomal_eL30-like_sf"/>
</dbReference>
<keyword evidence="5" id="KW-1185">Reference proteome</keyword>
<evidence type="ECO:0000256" key="2">
    <source>
        <dbReference type="ARBA" id="ARBA00022679"/>
    </source>
</evidence>
<dbReference type="GO" id="GO:0008173">
    <property type="term" value="F:RNA methyltransferase activity"/>
    <property type="evidence" value="ECO:0007669"/>
    <property type="project" value="InterPro"/>
</dbReference>
<dbReference type="GO" id="GO:0005829">
    <property type="term" value="C:cytosol"/>
    <property type="evidence" value="ECO:0007669"/>
    <property type="project" value="TreeGrafter"/>
</dbReference>
<dbReference type="Pfam" id="PF00588">
    <property type="entry name" value="SpoU_methylase"/>
    <property type="match status" value="1"/>
</dbReference>
<dbReference type="InterPro" id="IPR004441">
    <property type="entry name" value="rRNA_MeTrfase_TrmH"/>
</dbReference>
<dbReference type="Pfam" id="PF08032">
    <property type="entry name" value="SpoU_sub_bind"/>
    <property type="match status" value="1"/>
</dbReference>
<evidence type="ECO:0000313" key="4">
    <source>
        <dbReference type="EMBL" id="KGE84930.1"/>
    </source>
</evidence>
<organism evidence="4 5">
    <name type="scientific">Phaeodactylibacter xiamenensis</name>
    <dbReference type="NCBI Taxonomy" id="1524460"/>
    <lineage>
        <taxon>Bacteria</taxon>
        <taxon>Pseudomonadati</taxon>
        <taxon>Bacteroidota</taxon>
        <taxon>Saprospiria</taxon>
        <taxon>Saprospirales</taxon>
        <taxon>Haliscomenobacteraceae</taxon>
        <taxon>Phaeodactylibacter</taxon>
    </lineage>
</organism>
<dbReference type="PANTHER" id="PTHR46429">
    <property type="entry name" value="23S RRNA (GUANOSINE-2'-O-)-METHYLTRANSFERASE RLMB"/>
    <property type="match status" value="1"/>
</dbReference>
<comment type="caution">
    <text evidence="4">The sequence shown here is derived from an EMBL/GenBank/DDBJ whole genome shotgun (WGS) entry which is preliminary data.</text>
</comment>
<name>A0A098RYD1_9BACT</name>
<proteinExistence type="predicted"/>
<dbReference type="GO" id="GO:0003723">
    <property type="term" value="F:RNA binding"/>
    <property type="evidence" value="ECO:0007669"/>
    <property type="project" value="InterPro"/>
</dbReference>
<dbReference type="InterPro" id="IPR001537">
    <property type="entry name" value="SpoU_MeTrfase"/>
</dbReference>
<dbReference type="InterPro" id="IPR013123">
    <property type="entry name" value="SpoU_subst-bd"/>
</dbReference>
<dbReference type="OrthoDB" id="9794400at2"/>
<dbReference type="Gene3D" id="3.40.1280.10">
    <property type="match status" value="1"/>
</dbReference>